<name>A0A4V1BM46_9ACTN</name>
<proteinExistence type="predicted"/>
<gene>
    <name evidence="1" type="ORF">EXE58_06285</name>
</gene>
<evidence type="ECO:0000313" key="1">
    <source>
        <dbReference type="EMBL" id="QBX55102.1"/>
    </source>
</evidence>
<dbReference type="OrthoDB" id="3790504at2"/>
<organism evidence="1 2">
    <name type="scientific">Nocardioides seonyuensis</name>
    <dbReference type="NCBI Taxonomy" id="2518371"/>
    <lineage>
        <taxon>Bacteria</taxon>
        <taxon>Bacillati</taxon>
        <taxon>Actinomycetota</taxon>
        <taxon>Actinomycetes</taxon>
        <taxon>Propionibacteriales</taxon>
        <taxon>Nocardioidaceae</taxon>
        <taxon>Nocardioides</taxon>
    </lineage>
</organism>
<dbReference type="Proteomes" id="UP000294853">
    <property type="component" value="Chromosome"/>
</dbReference>
<keyword evidence="2" id="KW-1185">Reference proteome</keyword>
<dbReference type="RefSeq" id="WP_135267070.1">
    <property type="nucleotide sequence ID" value="NZ_CP038436.1"/>
</dbReference>
<dbReference type="EMBL" id="CP038436">
    <property type="protein sequence ID" value="QBX55102.1"/>
    <property type="molecule type" value="Genomic_DNA"/>
</dbReference>
<evidence type="ECO:0000313" key="2">
    <source>
        <dbReference type="Proteomes" id="UP000294853"/>
    </source>
</evidence>
<accession>A0A4V1BM46</accession>
<dbReference type="AlphaFoldDB" id="A0A4V1BM46"/>
<dbReference type="KEGG" id="nsn:EXE58_06285"/>
<sequence>MDTFDASDPSPQLETSKLLRTMTADDSELRMLAFLDELDHLIEEDREREREEGLDPSIAVLLESITGADDAPLEFRSLNRRVADGLTSWEEFWVAPEETPGGHRLVNVAMKAAGAELDAAMQRFDDRPPPTHGGVLGR</sequence>
<protein>
    <submittedName>
        <fullName evidence="1">Uncharacterized protein</fullName>
    </submittedName>
</protein>
<reference evidence="1 2" key="1">
    <citation type="submission" date="2019-03" db="EMBL/GenBank/DDBJ databases">
        <title>Three New Species of Nocardioides, Nocardioides euryhalodurans sp. nov., Nocardioides seonyuensis sp. nov. and Nocardioides eburneoflavus sp. nov. Iolated from Soil.</title>
        <authorList>
            <person name="Roh S.G."/>
            <person name="Lee C."/>
            <person name="Kim M.-K."/>
            <person name="Kim S.B."/>
        </authorList>
    </citation>
    <scope>NUCLEOTIDE SEQUENCE [LARGE SCALE GENOMIC DNA]</scope>
    <source>
        <strain evidence="1 2">MMS17-SY207-3</strain>
    </source>
</reference>